<dbReference type="EMBL" id="SJLU01000003">
    <property type="protein sequence ID" value="TBX96289.1"/>
    <property type="molecule type" value="Genomic_DNA"/>
</dbReference>
<proteinExistence type="predicted"/>
<sequence length="123" mass="13203">MLYFPSLHPSAIFTSNLAPIVRTGFLIQDEIFAASASVTTDLTASAARRGLRCSEFLARLACSIDNGDTVAVLSDFVESELEVYPVEVARFFETGSRLLAHSAELYRDVAAGQVGEAEAKTVA</sequence>
<dbReference type="Proteomes" id="UP000291866">
    <property type="component" value="Unassembled WGS sequence"/>
</dbReference>
<organism evidence="1 2">
    <name type="scientific">Rhizobium leguminosarum bv. viciae</name>
    <dbReference type="NCBI Taxonomy" id="387"/>
    <lineage>
        <taxon>Bacteria</taxon>
        <taxon>Pseudomonadati</taxon>
        <taxon>Pseudomonadota</taxon>
        <taxon>Alphaproteobacteria</taxon>
        <taxon>Hyphomicrobiales</taxon>
        <taxon>Rhizobiaceae</taxon>
        <taxon>Rhizobium/Agrobacterium group</taxon>
        <taxon>Rhizobium</taxon>
    </lineage>
</organism>
<protein>
    <submittedName>
        <fullName evidence="1">Uncharacterized protein</fullName>
    </submittedName>
</protein>
<evidence type="ECO:0000313" key="1">
    <source>
        <dbReference type="EMBL" id="TBX96289.1"/>
    </source>
</evidence>
<dbReference type="RefSeq" id="WP_130789119.1">
    <property type="nucleotide sequence ID" value="NZ_SJLU01000003.1"/>
</dbReference>
<gene>
    <name evidence="1" type="ORF">E0H31_09520</name>
</gene>
<name>A0A8G2J1I6_RHILV</name>
<reference evidence="1 2" key="1">
    <citation type="submission" date="2019-02" db="EMBL/GenBank/DDBJ databases">
        <title>The competitiveness to form nodules shapes the capacities of Rhizobium leguminosarum sv viciae communities to promote symbiosis with specific hosts.</title>
        <authorList>
            <person name="Boivin S."/>
            <person name="Lepetit M."/>
        </authorList>
    </citation>
    <scope>NUCLEOTIDE SEQUENCE [LARGE SCALE GENOMIC DNA]</scope>
    <source>
        <strain evidence="1 2">SPF4F3</strain>
    </source>
</reference>
<accession>A0A8G2J1I6</accession>
<dbReference type="AlphaFoldDB" id="A0A8G2J1I6"/>
<evidence type="ECO:0000313" key="2">
    <source>
        <dbReference type="Proteomes" id="UP000291866"/>
    </source>
</evidence>
<comment type="caution">
    <text evidence="1">The sequence shown here is derived from an EMBL/GenBank/DDBJ whole genome shotgun (WGS) entry which is preliminary data.</text>
</comment>